<dbReference type="STRING" id="361041.VW35_13160"/>
<organism evidence="8 9">
    <name type="scientific">Devosia soli</name>
    <dbReference type="NCBI Taxonomy" id="361041"/>
    <lineage>
        <taxon>Bacteria</taxon>
        <taxon>Pseudomonadati</taxon>
        <taxon>Pseudomonadota</taxon>
        <taxon>Alphaproteobacteria</taxon>
        <taxon>Hyphomicrobiales</taxon>
        <taxon>Devosiaceae</taxon>
        <taxon>Devosia</taxon>
    </lineage>
</organism>
<keyword evidence="2 6" id="KW-0441">Lipid A biosynthesis</keyword>
<dbReference type="Gene3D" id="1.20.1180.10">
    <property type="entry name" value="Udp N-acetylglucosamine O-acyltransferase, C-terminal domain"/>
    <property type="match status" value="1"/>
</dbReference>
<dbReference type="PANTHER" id="PTHR43480">
    <property type="entry name" value="ACYL-[ACYL-CARRIER-PROTEIN]--UDP-N-ACETYLGLUCOSAMINE O-ACYLTRANSFERASE"/>
    <property type="match status" value="1"/>
</dbReference>
<dbReference type="InterPro" id="IPR010137">
    <property type="entry name" value="Lipid_A_LpxA"/>
</dbReference>
<dbReference type="NCBIfam" id="NF003657">
    <property type="entry name" value="PRK05289.1"/>
    <property type="match status" value="1"/>
</dbReference>
<dbReference type="Gene3D" id="2.160.10.10">
    <property type="entry name" value="Hexapeptide repeat proteins"/>
    <property type="match status" value="1"/>
</dbReference>
<protein>
    <recommendedName>
        <fullName evidence="6">Acyl-[acyl-carrier-protein]--UDP-N-acetylglucosamine O-acyltransferase</fullName>
        <shortName evidence="6">UDP-N-acetylglucosamine acyltransferase</shortName>
        <ecNumber evidence="6">2.3.1.129</ecNumber>
    </recommendedName>
</protein>
<dbReference type="EMBL" id="LAJG01000023">
    <property type="protein sequence ID" value="KKB78051.1"/>
    <property type="molecule type" value="Genomic_DNA"/>
</dbReference>
<dbReference type="InterPro" id="IPR037157">
    <property type="entry name" value="Acetyltransf_C_sf"/>
</dbReference>
<dbReference type="GO" id="GO:0008780">
    <property type="term" value="F:acyl-[acyl-carrier-protein]-UDP-N-acetylglucosamine O-acyltransferase activity"/>
    <property type="evidence" value="ECO:0007669"/>
    <property type="project" value="UniProtKB-UniRule"/>
</dbReference>
<dbReference type="CDD" id="cd03351">
    <property type="entry name" value="LbH_UDP-GlcNAc_AT"/>
    <property type="match status" value="1"/>
</dbReference>
<dbReference type="AlphaFoldDB" id="A0A0F5L6P5"/>
<evidence type="ECO:0000313" key="9">
    <source>
        <dbReference type="Proteomes" id="UP000033514"/>
    </source>
</evidence>
<dbReference type="RefSeq" id="WP_046143508.1">
    <property type="nucleotide sequence ID" value="NZ_LAJG01000023.1"/>
</dbReference>
<evidence type="ECO:0000259" key="7">
    <source>
        <dbReference type="Pfam" id="PF13720"/>
    </source>
</evidence>
<keyword evidence="6" id="KW-0677">Repeat</keyword>
<gene>
    <name evidence="6" type="primary">lpxA</name>
    <name evidence="8" type="ORF">VW35_13160</name>
</gene>
<keyword evidence="1 6" id="KW-0444">Lipid biosynthesis</keyword>
<reference evidence="8 9" key="1">
    <citation type="submission" date="2015-03" db="EMBL/GenBank/DDBJ databases">
        <authorList>
            <person name="Hassan Y.I."/>
            <person name="Lepp D."/>
            <person name="Zhou T."/>
        </authorList>
    </citation>
    <scope>NUCLEOTIDE SEQUENCE [LARGE SCALE GENOMIC DNA]</scope>
    <source>
        <strain evidence="8 9">GH2-10</strain>
    </source>
</reference>
<keyword evidence="3 6" id="KW-0808">Transferase</keyword>
<keyword evidence="5 6" id="KW-0012">Acyltransferase</keyword>
<dbReference type="Proteomes" id="UP000033514">
    <property type="component" value="Unassembled WGS sequence"/>
</dbReference>
<comment type="subunit">
    <text evidence="6">Homotrimer.</text>
</comment>
<dbReference type="InterPro" id="IPR001451">
    <property type="entry name" value="Hexapep"/>
</dbReference>
<evidence type="ECO:0000256" key="5">
    <source>
        <dbReference type="ARBA" id="ARBA00023315"/>
    </source>
</evidence>
<accession>A0A0F5L6P5</accession>
<dbReference type="SUPFAM" id="SSF51161">
    <property type="entry name" value="Trimeric LpxA-like enzymes"/>
    <property type="match status" value="1"/>
</dbReference>
<comment type="subcellular location">
    <subcellularLocation>
        <location evidence="6">Cytoplasm</location>
    </subcellularLocation>
</comment>
<dbReference type="PIRSF" id="PIRSF000456">
    <property type="entry name" value="UDP-GlcNAc_acltr"/>
    <property type="match status" value="1"/>
</dbReference>
<dbReference type="Pfam" id="PF13720">
    <property type="entry name" value="Acetyltransf_11"/>
    <property type="match status" value="1"/>
</dbReference>
<feature type="domain" description="UDP N-acetylglucosamine O-acyltransferase C-terminal" evidence="7">
    <location>
        <begin position="178"/>
        <end position="255"/>
    </location>
</feature>
<dbReference type="GO" id="GO:0016020">
    <property type="term" value="C:membrane"/>
    <property type="evidence" value="ECO:0007669"/>
    <property type="project" value="GOC"/>
</dbReference>
<dbReference type="HAMAP" id="MF_00387">
    <property type="entry name" value="LpxA"/>
    <property type="match status" value="1"/>
</dbReference>
<comment type="caution">
    <text evidence="8">The sequence shown here is derived from an EMBL/GenBank/DDBJ whole genome shotgun (WGS) entry which is preliminary data.</text>
</comment>
<dbReference type="InterPro" id="IPR011004">
    <property type="entry name" value="Trimer_LpxA-like_sf"/>
</dbReference>
<comment type="pathway">
    <text evidence="6">Glycolipid biosynthesis; lipid IV(A) biosynthesis; lipid IV(A) from (3R)-3-hydroxytetradecanoyl-[acyl-carrier-protein] and UDP-N-acetyl-alpha-D-glucosamine: step 1/6.</text>
</comment>
<comment type="function">
    <text evidence="6">Involved in the biosynthesis of lipid A, a phosphorylated glycolipid that anchors the lipopolysaccharide to the outer membrane of the cell.</text>
</comment>
<evidence type="ECO:0000256" key="4">
    <source>
        <dbReference type="ARBA" id="ARBA00023098"/>
    </source>
</evidence>
<keyword evidence="6" id="KW-0963">Cytoplasm</keyword>
<evidence type="ECO:0000256" key="2">
    <source>
        <dbReference type="ARBA" id="ARBA00022556"/>
    </source>
</evidence>
<dbReference type="PATRIC" id="fig|361041.3.peg.2016"/>
<sequence>MTGIVVHPTAIVAKGAQLGAGVKIGPYCIVGDNVVLANDVELISHVVIEGRTTIGAGTRIFPFASVGHQPQDLKFHGEESRLEIGERCTIRESVTINPGTEGGGMLTKIGNDCLLMACSHVAHDALVGNNVVLANYCGLAGHSIVGDYVRFGGICAVHQFVRIGSHAFIGAQSMIDGDVIPYGLAVGNRARLAGLNLVGLKRAGFERDSIHTLRAAYRMIFSSEGTLRERVDDAAVMFKDAKLVQEVVSFISSAKDRPLTLPQTGADEE</sequence>
<dbReference type="Pfam" id="PF00132">
    <property type="entry name" value="Hexapep"/>
    <property type="match status" value="1"/>
</dbReference>
<keyword evidence="4 6" id="KW-0443">Lipid metabolism</keyword>
<comment type="catalytic activity">
    <reaction evidence="6">
        <text>a (3R)-hydroxyacyl-[ACP] + UDP-N-acetyl-alpha-D-glucosamine = a UDP-3-O-[(3R)-3-hydroxyacyl]-N-acetyl-alpha-D-glucosamine + holo-[ACP]</text>
        <dbReference type="Rhea" id="RHEA:67812"/>
        <dbReference type="Rhea" id="RHEA-COMP:9685"/>
        <dbReference type="Rhea" id="RHEA-COMP:9945"/>
        <dbReference type="ChEBI" id="CHEBI:57705"/>
        <dbReference type="ChEBI" id="CHEBI:64479"/>
        <dbReference type="ChEBI" id="CHEBI:78827"/>
        <dbReference type="ChEBI" id="CHEBI:173225"/>
        <dbReference type="EC" id="2.3.1.129"/>
    </reaction>
</comment>
<dbReference type="GO" id="GO:0005737">
    <property type="term" value="C:cytoplasm"/>
    <property type="evidence" value="ECO:0007669"/>
    <property type="project" value="UniProtKB-SubCell"/>
</dbReference>
<evidence type="ECO:0000256" key="1">
    <source>
        <dbReference type="ARBA" id="ARBA00022516"/>
    </source>
</evidence>
<dbReference type="OrthoDB" id="9807278at2"/>
<dbReference type="NCBIfam" id="TIGR01852">
    <property type="entry name" value="lipid_A_lpxA"/>
    <property type="match status" value="1"/>
</dbReference>
<keyword evidence="9" id="KW-1185">Reference proteome</keyword>
<dbReference type="InterPro" id="IPR029098">
    <property type="entry name" value="Acetyltransf_C"/>
</dbReference>
<name>A0A0F5L6P5_9HYPH</name>
<evidence type="ECO:0000256" key="3">
    <source>
        <dbReference type="ARBA" id="ARBA00022679"/>
    </source>
</evidence>
<dbReference type="EC" id="2.3.1.129" evidence="6"/>
<proteinExistence type="inferred from homology"/>
<evidence type="ECO:0000313" key="8">
    <source>
        <dbReference type="EMBL" id="KKB78051.1"/>
    </source>
</evidence>
<dbReference type="UniPathway" id="UPA00359">
    <property type="reaction ID" value="UER00477"/>
</dbReference>
<comment type="similarity">
    <text evidence="6">Belongs to the transferase hexapeptide repeat family. LpxA subfamily.</text>
</comment>
<dbReference type="GO" id="GO:0009245">
    <property type="term" value="P:lipid A biosynthetic process"/>
    <property type="evidence" value="ECO:0007669"/>
    <property type="project" value="UniProtKB-UniRule"/>
</dbReference>
<evidence type="ECO:0000256" key="6">
    <source>
        <dbReference type="HAMAP-Rule" id="MF_00387"/>
    </source>
</evidence>
<dbReference type="PANTHER" id="PTHR43480:SF1">
    <property type="entry name" value="ACYL-[ACYL-CARRIER-PROTEIN]--UDP-N-ACETYLGLUCOSAMINE O-ACYLTRANSFERASE, MITOCHONDRIAL-RELATED"/>
    <property type="match status" value="1"/>
</dbReference>